<dbReference type="EMBL" id="CP046172">
    <property type="protein sequence ID" value="QIS10751.1"/>
    <property type="molecule type" value="Genomic_DNA"/>
</dbReference>
<keyword evidence="3" id="KW-1185">Reference proteome</keyword>
<evidence type="ECO:0000313" key="2">
    <source>
        <dbReference type="EMBL" id="QIS10751.1"/>
    </source>
</evidence>
<evidence type="ECO:0000313" key="3">
    <source>
        <dbReference type="Proteomes" id="UP000503540"/>
    </source>
</evidence>
<dbReference type="Proteomes" id="UP000503540">
    <property type="component" value="Chromosome"/>
</dbReference>
<protein>
    <submittedName>
        <fullName evidence="2">Uncharacterized protein</fullName>
    </submittedName>
</protein>
<feature type="compositionally biased region" description="Polar residues" evidence="1">
    <location>
        <begin position="282"/>
        <end position="292"/>
    </location>
</feature>
<dbReference type="RefSeq" id="WP_167473683.1">
    <property type="nucleotide sequence ID" value="NZ_CP046172.1"/>
</dbReference>
<dbReference type="KEGG" id="nah:F5544_14320"/>
<organism evidence="2 3">
    <name type="scientific">Nocardia arthritidis</name>
    <dbReference type="NCBI Taxonomy" id="228602"/>
    <lineage>
        <taxon>Bacteria</taxon>
        <taxon>Bacillati</taxon>
        <taxon>Actinomycetota</taxon>
        <taxon>Actinomycetes</taxon>
        <taxon>Mycobacteriales</taxon>
        <taxon>Nocardiaceae</taxon>
        <taxon>Nocardia</taxon>
    </lineage>
</organism>
<feature type="compositionally biased region" description="Low complexity" evidence="1">
    <location>
        <begin position="243"/>
        <end position="257"/>
    </location>
</feature>
<evidence type="ECO:0000256" key="1">
    <source>
        <dbReference type="SAM" id="MobiDB-lite"/>
    </source>
</evidence>
<reference evidence="2 3" key="1">
    <citation type="journal article" date="2019" name="ACS Chem. Biol.">
        <title>Identification and Mobilization of a Cryptic Antibiotic Biosynthesis Gene Locus from a Human-Pathogenic Nocardia Isolate.</title>
        <authorList>
            <person name="Herisse M."/>
            <person name="Ishida K."/>
            <person name="Porter J.L."/>
            <person name="Howden B."/>
            <person name="Hertweck C."/>
            <person name="Stinear T.P."/>
            <person name="Pidot S.J."/>
        </authorList>
    </citation>
    <scope>NUCLEOTIDE SEQUENCE [LARGE SCALE GENOMIC DNA]</scope>
    <source>
        <strain evidence="2 3">AUSMDU00012717</strain>
    </source>
</reference>
<gene>
    <name evidence="2" type="ORF">F5544_14320</name>
</gene>
<proteinExistence type="predicted"/>
<feature type="region of interest" description="Disordered" evidence="1">
    <location>
        <begin position="231"/>
        <end position="299"/>
    </location>
</feature>
<name>A0A6G9YC00_9NOCA</name>
<dbReference type="AlphaFoldDB" id="A0A6G9YC00"/>
<feature type="compositionally biased region" description="Basic and acidic residues" evidence="1">
    <location>
        <begin position="258"/>
        <end position="279"/>
    </location>
</feature>
<accession>A0A6G9YC00</accession>
<sequence length="299" mass="33757">MSGNEVDEAARSWAQLVQLVMQLMQHYRAHTRDGSIRLTRRQHQQLLTEAREVQRMFAYQTTITQQWYQARLEDYQRESATAATRAEEGATAAERAQVRAYLSGLRAGIEHTVHDTPLSVEQRGQIVQVLDQIEAEPEKPVARNVFQPVNATTAVRARYAAAESEQRVMRHHQQLVATETVDERAQPKQTVSNAELIQLRRDNADLYNDVARRIQRLEQRIEQLQIRETATAAAESNGHAPRTAQQDATATATAEQQAEQHADHMYAEAEPVSAEHAEAEQSDTTPPQTVYTAQMEAEA</sequence>